<evidence type="ECO:0000256" key="5">
    <source>
        <dbReference type="ARBA" id="ARBA00023136"/>
    </source>
</evidence>
<evidence type="ECO:0000256" key="3">
    <source>
        <dbReference type="ARBA" id="ARBA00022692"/>
    </source>
</evidence>
<keyword evidence="5" id="KW-0472">Membrane</keyword>
<keyword evidence="4" id="KW-1133">Transmembrane helix</keyword>
<dbReference type="EMBL" id="JAATJA010000001">
    <property type="protein sequence ID" value="NJB67876.1"/>
    <property type="molecule type" value="Genomic_DNA"/>
</dbReference>
<keyword evidence="9" id="KW-1185">Reference proteome</keyword>
<dbReference type="GO" id="GO:0006508">
    <property type="term" value="P:proteolysis"/>
    <property type="evidence" value="ECO:0007669"/>
    <property type="project" value="UniProtKB-KW"/>
</dbReference>
<feature type="domain" description="Band 7" evidence="7">
    <location>
        <begin position="22"/>
        <end position="184"/>
    </location>
</feature>
<dbReference type="PANTHER" id="PTHR42911:SF1">
    <property type="entry name" value="MODULATOR OF FTSH PROTEASE HFLC"/>
    <property type="match status" value="1"/>
</dbReference>
<reference evidence="8 9" key="1">
    <citation type="submission" date="2020-03" db="EMBL/GenBank/DDBJ databases">
        <title>Genomic Encyclopedia of Type Strains, Phase IV (KMG-IV): sequencing the most valuable type-strain genomes for metagenomic binning, comparative biology and taxonomic classification.</title>
        <authorList>
            <person name="Goeker M."/>
        </authorList>
    </citation>
    <scope>NUCLEOTIDE SEQUENCE [LARGE SCALE GENOMIC DNA]</scope>
    <source>
        <strain evidence="8 9">DSM 24233</strain>
    </source>
</reference>
<accession>A0A846QGE4</accession>
<comment type="caution">
    <text evidence="8">The sequence shown here is derived from an EMBL/GenBank/DDBJ whole genome shotgun (WGS) entry which is preliminary data.</text>
</comment>
<comment type="function">
    <text evidence="6">HflC and HflK could regulate a protease.</text>
</comment>
<dbReference type="Pfam" id="PF01145">
    <property type="entry name" value="Band_7"/>
    <property type="match status" value="1"/>
</dbReference>
<dbReference type="PRINTS" id="PR00721">
    <property type="entry name" value="STOMATIN"/>
</dbReference>
<name>A0A846QGE4_9BACT</name>
<comment type="similarity">
    <text evidence="2 6">Belongs to the band 7/mec-2 family. HflC subfamily.</text>
</comment>
<evidence type="ECO:0000259" key="7">
    <source>
        <dbReference type="SMART" id="SM00244"/>
    </source>
</evidence>
<dbReference type="InterPro" id="IPR010200">
    <property type="entry name" value="HflC"/>
</dbReference>
<dbReference type="SUPFAM" id="SSF117892">
    <property type="entry name" value="Band 7/SPFH domain"/>
    <property type="match status" value="1"/>
</dbReference>
<dbReference type="PIRSF" id="PIRSF005651">
    <property type="entry name" value="HflC"/>
    <property type="match status" value="1"/>
</dbReference>
<dbReference type="Gene3D" id="3.30.479.30">
    <property type="entry name" value="Band 7 domain"/>
    <property type="match status" value="1"/>
</dbReference>
<dbReference type="RefSeq" id="WP_167940892.1">
    <property type="nucleotide sequence ID" value="NZ_JAATJA010000001.1"/>
</dbReference>
<evidence type="ECO:0000313" key="8">
    <source>
        <dbReference type="EMBL" id="NJB67876.1"/>
    </source>
</evidence>
<evidence type="ECO:0000256" key="2">
    <source>
        <dbReference type="ARBA" id="ARBA00007862"/>
    </source>
</evidence>
<sequence>MAPNKSIPLLVLLAVLFLAGSQSMYTVDQTEMGIVLQLGKPVGGVKGPGLHLKVPFIQNVIFFDARVLEYDARPEEILTSDKKAMLVDNYTKWRIVDPLQFYRTLRTVINAQSRLDDIIYSQLRVALGRYTLVDVVADKRAQIMREVTARSSELIGEYGIEVVDVRIKRTDLPPENERAIFGRMRAERERQAKQYRSEGTEESAKVKSAADRERAVILADAEREAQVLRGEGEAEATRIFAESLKRSPEFFAFKRSLDAYEKSFKDNTRVLLTPKSEFLEFMR</sequence>
<keyword evidence="8" id="KW-0378">Hydrolase</keyword>
<dbReference type="SMART" id="SM00244">
    <property type="entry name" value="PHB"/>
    <property type="match status" value="1"/>
</dbReference>
<evidence type="ECO:0000256" key="1">
    <source>
        <dbReference type="ARBA" id="ARBA00004167"/>
    </source>
</evidence>
<organism evidence="8 9">
    <name type="scientific">Desulfobaculum xiamenense</name>
    <dbReference type="NCBI Taxonomy" id="995050"/>
    <lineage>
        <taxon>Bacteria</taxon>
        <taxon>Pseudomonadati</taxon>
        <taxon>Thermodesulfobacteriota</taxon>
        <taxon>Desulfovibrionia</taxon>
        <taxon>Desulfovibrionales</taxon>
        <taxon>Desulfovibrionaceae</taxon>
        <taxon>Desulfobaculum</taxon>
    </lineage>
</organism>
<dbReference type="NCBIfam" id="TIGR01932">
    <property type="entry name" value="hflC"/>
    <property type="match status" value="1"/>
</dbReference>
<gene>
    <name evidence="8" type="ORF">GGQ74_001516</name>
</gene>
<dbReference type="InterPro" id="IPR036013">
    <property type="entry name" value="Band_7/SPFH_dom_sf"/>
</dbReference>
<comment type="subcellular location">
    <subcellularLocation>
        <location evidence="1">Membrane</location>
        <topology evidence="1">Single-pass membrane protein</topology>
    </subcellularLocation>
</comment>
<dbReference type="GO" id="GO:0016020">
    <property type="term" value="C:membrane"/>
    <property type="evidence" value="ECO:0007669"/>
    <property type="project" value="UniProtKB-SubCell"/>
</dbReference>
<dbReference type="CDD" id="cd03405">
    <property type="entry name" value="SPFH_HflC"/>
    <property type="match status" value="1"/>
</dbReference>
<proteinExistence type="inferred from homology"/>
<dbReference type="PANTHER" id="PTHR42911">
    <property type="entry name" value="MODULATOR OF FTSH PROTEASE HFLC"/>
    <property type="match status" value="1"/>
</dbReference>
<keyword evidence="8" id="KW-0645">Protease</keyword>
<dbReference type="GO" id="GO:0008233">
    <property type="term" value="F:peptidase activity"/>
    <property type="evidence" value="ECO:0007669"/>
    <property type="project" value="UniProtKB-KW"/>
</dbReference>
<dbReference type="Proteomes" id="UP000580856">
    <property type="component" value="Unassembled WGS sequence"/>
</dbReference>
<dbReference type="InterPro" id="IPR001107">
    <property type="entry name" value="Band_7"/>
</dbReference>
<evidence type="ECO:0000256" key="6">
    <source>
        <dbReference type="PIRNR" id="PIRNR005651"/>
    </source>
</evidence>
<protein>
    <recommendedName>
        <fullName evidence="6">Protein HflC</fullName>
    </recommendedName>
</protein>
<evidence type="ECO:0000256" key="4">
    <source>
        <dbReference type="ARBA" id="ARBA00022989"/>
    </source>
</evidence>
<dbReference type="InterPro" id="IPR001972">
    <property type="entry name" value="Stomatin_HflK_fam"/>
</dbReference>
<dbReference type="AlphaFoldDB" id="A0A846QGE4"/>
<keyword evidence="3" id="KW-0812">Transmembrane</keyword>
<evidence type="ECO:0000313" key="9">
    <source>
        <dbReference type="Proteomes" id="UP000580856"/>
    </source>
</evidence>